<feature type="region of interest" description="Disordered" evidence="1">
    <location>
        <begin position="59"/>
        <end position="162"/>
    </location>
</feature>
<evidence type="ECO:0000256" key="1">
    <source>
        <dbReference type="SAM" id="MobiDB-lite"/>
    </source>
</evidence>
<proteinExistence type="predicted"/>
<protein>
    <submittedName>
        <fullName evidence="2">Uncharacterized protein</fullName>
    </submittedName>
</protein>
<gene>
    <name evidence="2" type="ORF">PIB30_050711</name>
</gene>
<feature type="compositionally biased region" description="Polar residues" evidence="1">
    <location>
        <begin position="67"/>
        <end position="84"/>
    </location>
</feature>
<reference evidence="2 3" key="1">
    <citation type="journal article" date="2023" name="Plants (Basel)">
        <title>Bridging the Gap: Combining Genomics and Transcriptomics Approaches to Understand Stylosanthes scabra, an Orphan Legume from the Brazilian Caatinga.</title>
        <authorList>
            <person name="Ferreira-Neto J.R.C."/>
            <person name="da Silva M.D."/>
            <person name="Binneck E."/>
            <person name="de Melo N.F."/>
            <person name="da Silva R.H."/>
            <person name="de Melo A.L.T.M."/>
            <person name="Pandolfi V."/>
            <person name="Bustamante F.O."/>
            <person name="Brasileiro-Vidal A.C."/>
            <person name="Benko-Iseppon A.M."/>
        </authorList>
    </citation>
    <scope>NUCLEOTIDE SEQUENCE [LARGE SCALE GENOMIC DNA]</scope>
    <source>
        <tissue evidence="2">Leaves</tissue>
    </source>
</reference>
<dbReference type="EMBL" id="JASCZI010151386">
    <property type="protein sequence ID" value="MED6172507.1"/>
    <property type="molecule type" value="Genomic_DNA"/>
</dbReference>
<keyword evidence="3" id="KW-1185">Reference proteome</keyword>
<sequence length="162" mass="17233">MRNKKLTATVEFNCPKTVFGAWATWKLKWIENKNPANKKAISSKAAHGSSLQTPITFNTHKRRRPPSLQNSPVELVQDKNTSIPTPAGVPNTEVSHTETALSVLVHTCPGMSDGGTGSSVQVPSSLEGKSASAKSSGLKHEPSSMTGDQVKKGDKQLVSNTG</sequence>
<accession>A0ABU6VG79</accession>
<dbReference type="Proteomes" id="UP001341840">
    <property type="component" value="Unassembled WGS sequence"/>
</dbReference>
<organism evidence="2 3">
    <name type="scientific">Stylosanthes scabra</name>
    <dbReference type="NCBI Taxonomy" id="79078"/>
    <lineage>
        <taxon>Eukaryota</taxon>
        <taxon>Viridiplantae</taxon>
        <taxon>Streptophyta</taxon>
        <taxon>Embryophyta</taxon>
        <taxon>Tracheophyta</taxon>
        <taxon>Spermatophyta</taxon>
        <taxon>Magnoliopsida</taxon>
        <taxon>eudicotyledons</taxon>
        <taxon>Gunneridae</taxon>
        <taxon>Pentapetalae</taxon>
        <taxon>rosids</taxon>
        <taxon>fabids</taxon>
        <taxon>Fabales</taxon>
        <taxon>Fabaceae</taxon>
        <taxon>Papilionoideae</taxon>
        <taxon>50 kb inversion clade</taxon>
        <taxon>dalbergioids sensu lato</taxon>
        <taxon>Dalbergieae</taxon>
        <taxon>Pterocarpus clade</taxon>
        <taxon>Stylosanthes</taxon>
    </lineage>
</organism>
<name>A0ABU6VG79_9FABA</name>
<evidence type="ECO:0000313" key="2">
    <source>
        <dbReference type="EMBL" id="MED6172507.1"/>
    </source>
</evidence>
<evidence type="ECO:0000313" key="3">
    <source>
        <dbReference type="Proteomes" id="UP001341840"/>
    </source>
</evidence>
<feature type="compositionally biased region" description="Low complexity" evidence="1">
    <location>
        <begin position="124"/>
        <end position="136"/>
    </location>
</feature>
<comment type="caution">
    <text evidence="2">The sequence shown here is derived from an EMBL/GenBank/DDBJ whole genome shotgun (WGS) entry which is preliminary data.</text>
</comment>